<gene>
    <name evidence="3" type="ORF">HLB29_04620</name>
</gene>
<name>A0ABR6TL45_9FIRM</name>
<dbReference type="CDD" id="cd06259">
    <property type="entry name" value="YdcF-like"/>
    <property type="match status" value="1"/>
</dbReference>
<keyword evidence="4" id="KW-1185">Reference proteome</keyword>
<dbReference type="InterPro" id="IPR014729">
    <property type="entry name" value="Rossmann-like_a/b/a_fold"/>
</dbReference>
<evidence type="ECO:0000256" key="1">
    <source>
        <dbReference type="SAM" id="Phobius"/>
    </source>
</evidence>
<evidence type="ECO:0000313" key="3">
    <source>
        <dbReference type="EMBL" id="MBC2575963.1"/>
    </source>
</evidence>
<dbReference type="Proteomes" id="UP000713904">
    <property type="component" value="Unassembled WGS sequence"/>
</dbReference>
<keyword evidence="1" id="KW-0472">Membrane</keyword>
<dbReference type="InterPro" id="IPR051599">
    <property type="entry name" value="Cell_Envelope_Assoc"/>
</dbReference>
<dbReference type="EMBL" id="JABGBW010000002">
    <property type="protein sequence ID" value="MBC2575963.1"/>
    <property type="molecule type" value="Genomic_DNA"/>
</dbReference>
<feature type="domain" description="DUF218" evidence="2">
    <location>
        <begin position="40"/>
        <end position="177"/>
    </location>
</feature>
<organism evidence="3 4">
    <name type="scientific">Peptostreptococcus canis</name>
    <dbReference type="NCBI Taxonomy" id="1159213"/>
    <lineage>
        <taxon>Bacteria</taxon>
        <taxon>Bacillati</taxon>
        <taxon>Bacillota</taxon>
        <taxon>Clostridia</taxon>
        <taxon>Peptostreptococcales</taxon>
        <taxon>Peptostreptococcaceae</taxon>
        <taxon>Peptostreptococcus</taxon>
    </lineage>
</organism>
<dbReference type="InterPro" id="IPR003848">
    <property type="entry name" value="DUF218"/>
</dbReference>
<keyword evidence="1" id="KW-0812">Transmembrane</keyword>
<dbReference type="RefSeq" id="WP_185623977.1">
    <property type="nucleotide sequence ID" value="NZ_JABGBW010000002.1"/>
</dbReference>
<evidence type="ECO:0000259" key="2">
    <source>
        <dbReference type="Pfam" id="PF02698"/>
    </source>
</evidence>
<dbReference type="Pfam" id="PF02698">
    <property type="entry name" value="DUF218"/>
    <property type="match status" value="1"/>
</dbReference>
<keyword evidence="1" id="KW-1133">Transmembrane helix</keyword>
<evidence type="ECO:0000313" key="4">
    <source>
        <dbReference type="Proteomes" id="UP000713904"/>
    </source>
</evidence>
<comment type="caution">
    <text evidence="3">The sequence shown here is derived from an EMBL/GenBank/DDBJ whole genome shotgun (WGS) entry which is preliminary data.</text>
</comment>
<dbReference type="Gene3D" id="3.40.50.620">
    <property type="entry name" value="HUPs"/>
    <property type="match status" value="1"/>
</dbReference>
<protein>
    <submittedName>
        <fullName evidence="3">YdcF family protein</fullName>
    </submittedName>
</protein>
<sequence>MKSLILFLKIIIFAIIVFIVILEAIIIVGGRNNYSDDANYIIVLGAKLHGDRPSKSLKYRMDIALEKMKQYPNTILIATGGQGNDEKIPEAIAIKNYFLKNGVDGSRIMVEDKSTNTNENFKFARKLIDKKGNIKINVVSNKYHIYRAKILAGRNGFEPYGLPAKTPKSVFLKSYLRESLALVKSFIIDK</sequence>
<proteinExistence type="predicted"/>
<reference evidence="3 4" key="1">
    <citation type="submission" date="2020-05" db="EMBL/GenBank/DDBJ databases">
        <title>Draft genome of xy-202 and genomic insight in genome of the genus Peptostreptococcus.</title>
        <authorList>
            <person name="Zhang Z."/>
        </authorList>
    </citation>
    <scope>NUCLEOTIDE SEQUENCE [LARGE SCALE GENOMIC DNA]</scope>
    <source>
        <strain evidence="3 4">DSM 27025</strain>
    </source>
</reference>
<dbReference type="PANTHER" id="PTHR30336">
    <property type="entry name" value="INNER MEMBRANE PROTEIN, PROBABLE PERMEASE"/>
    <property type="match status" value="1"/>
</dbReference>
<accession>A0ABR6TL45</accession>
<feature type="transmembrane region" description="Helical" evidence="1">
    <location>
        <begin position="6"/>
        <end position="28"/>
    </location>
</feature>
<dbReference type="PANTHER" id="PTHR30336:SF4">
    <property type="entry name" value="ENVELOPE BIOGENESIS FACTOR ELYC"/>
    <property type="match status" value="1"/>
</dbReference>